<dbReference type="STRING" id="83767.SAMN05660652_00067"/>
<keyword evidence="5 7" id="KW-1133">Transmembrane helix</keyword>
<evidence type="ECO:0000256" key="1">
    <source>
        <dbReference type="ARBA" id="ARBA00004429"/>
    </source>
</evidence>
<organism evidence="9 10">
    <name type="scientific">Propionivibrio dicarboxylicus</name>
    <dbReference type="NCBI Taxonomy" id="83767"/>
    <lineage>
        <taxon>Bacteria</taxon>
        <taxon>Pseudomonadati</taxon>
        <taxon>Pseudomonadota</taxon>
        <taxon>Betaproteobacteria</taxon>
        <taxon>Rhodocyclales</taxon>
        <taxon>Rhodocyclaceae</taxon>
        <taxon>Propionivibrio</taxon>
    </lineage>
</organism>
<proteinExistence type="inferred from homology"/>
<dbReference type="PIRSF" id="PIRSF006066">
    <property type="entry name" value="HI0050"/>
    <property type="match status" value="1"/>
</dbReference>
<dbReference type="GO" id="GO:0005886">
    <property type="term" value="C:plasma membrane"/>
    <property type="evidence" value="ECO:0007669"/>
    <property type="project" value="UniProtKB-SubCell"/>
</dbReference>
<comment type="caution">
    <text evidence="7">Lacks conserved residue(s) required for the propagation of feature annotation.</text>
</comment>
<comment type="function">
    <text evidence="7">Part of the tripartite ATP-independent periplasmic (TRAP) transport system.</text>
</comment>
<evidence type="ECO:0000256" key="5">
    <source>
        <dbReference type="ARBA" id="ARBA00022989"/>
    </source>
</evidence>
<evidence type="ECO:0000313" key="9">
    <source>
        <dbReference type="EMBL" id="SDG53838.1"/>
    </source>
</evidence>
<evidence type="ECO:0000256" key="7">
    <source>
        <dbReference type="RuleBase" id="RU369079"/>
    </source>
</evidence>
<evidence type="ECO:0000256" key="6">
    <source>
        <dbReference type="ARBA" id="ARBA00023136"/>
    </source>
</evidence>
<dbReference type="Proteomes" id="UP000198607">
    <property type="component" value="Unassembled WGS sequence"/>
</dbReference>
<keyword evidence="10" id="KW-1185">Reference proteome</keyword>
<name>A0A1G7V2P4_9RHOO</name>
<dbReference type="RefSeq" id="WP_091931648.1">
    <property type="nucleotide sequence ID" value="NZ_FNCY01000001.1"/>
</dbReference>
<feature type="transmembrane region" description="Helical" evidence="7">
    <location>
        <begin position="356"/>
        <end position="381"/>
    </location>
</feature>
<evidence type="ECO:0000256" key="3">
    <source>
        <dbReference type="ARBA" id="ARBA00022519"/>
    </source>
</evidence>
<evidence type="ECO:0000259" key="8">
    <source>
        <dbReference type="Pfam" id="PF06808"/>
    </source>
</evidence>
<sequence>MTILILSFVFLLLIGLPIALAMMGSAMLVIGLEGIPLSLVAQRVVTGVQSFPLLAIPLFTLAGSLMNDSGISERLFGFTRAFIGHIRGGIAHTVVVGEIFLSGISGSSVADCSALSRVFGSEFKRSGYDGGFGAALCAAAATLGPIIPPSTLMVIYAWQANISLGDLFWAGLLPGLLMAGGMMLVVGWVSHKRQFPKDAAFAWSRLASSFREAVWALFMPILILGGFRAGIFTATEIAAVAAFYSLIVGLFVYKTLKWTHVPTILLQTAKETAVILLIVAAASPFSWYIGIAQAPQMLTEALTQATDKPWVVLILLNFILLALGCFMETIAIMIILVPILIPVLTQYQIDLVHFGIVLLVNLTIGQIHPPVGILLFVAQSVTKVRFGQIAREVLPFVGVLLIVLIVLTYVPWVSLWLPHALK</sequence>
<dbReference type="NCBIfam" id="TIGR00786">
    <property type="entry name" value="dctM"/>
    <property type="match status" value="1"/>
</dbReference>
<dbReference type="OrthoDB" id="9777699at2"/>
<keyword evidence="2" id="KW-1003">Cell membrane</keyword>
<dbReference type="InterPro" id="IPR004681">
    <property type="entry name" value="TRAP_DctM"/>
</dbReference>
<feature type="transmembrane region" description="Helical" evidence="7">
    <location>
        <begin position="273"/>
        <end position="291"/>
    </location>
</feature>
<accession>A0A1G7V2P4</accession>
<dbReference type="GO" id="GO:0022857">
    <property type="term" value="F:transmembrane transporter activity"/>
    <property type="evidence" value="ECO:0007669"/>
    <property type="project" value="UniProtKB-UniRule"/>
</dbReference>
<protein>
    <recommendedName>
        <fullName evidence="7">TRAP transporter large permease protein</fullName>
    </recommendedName>
</protein>
<feature type="transmembrane region" description="Helical" evidence="7">
    <location>
        <begin position="237"/>
        <end position="253"/>
    </location>
</feature>
<dbReference type="AlphaFoldDB" id="A0A1G7V2P4"/>
<keyword evidence="6 7" id="KW-0472">Membrane</keyword>
<evidence type="ECO:0000256" key="4">
    <source>
        <dbReference type="ARBA" id="ARBA00022692"/>
    </source>
</evidence>
<keyword evidence="4 7" id="KW-0812">Transmembrane</keyword>
<comment type="subcellular location">
    <subcellularLocation>
        <location evidence="1 7">Cell inner membrane</location>
        <topology evidence="1 7">Multi-pass membrane protein</topology>
    </subcellularLocation>
</comment>
<dbReference type="PANTHER" id="PTHR33362">
    <property type="entry name" value="SIALIC ACID TRAP TRANSPORTER PERMEASE PROTEIN SIAT-RELATED"/>
    <property type="match status" value="1"/>
</dbReference>
<evidence type="ECO:0000256" key="2">
    <source>
        <dbReference type="ARBA" id="ARBA00022475"/>
    </source>
</evidence>
<feature type="transmembrane region" description="Helical" evidence="7">
    <location>
        <begin position="393"/>
        <end position="417"/>
    </location>
</feature>
<reference evidence="9 10" key="1">
    <citation type="submission" date="2016-10" db="EMBL/GenBank/DDBJ databases">
        <authorList>
            <person name="de Groot N.N."/>
        </authorList>
    </citation>
    <scope>NUCLEOTIDE SEQUENCE [LARGE SCALE GENOMIC DNA]</scope>
    <source>
        <strain evidence="9 10">DSM 5885</strain>
    </source>
</reference>
<comment type="similarity">
    <text evidence="7">Belongs to the TRAP transporter large permease family.</text>
</comment>
<keyword evidence="7" id="KW-0813">Transport</keyword>
<dbReference type="PANTHER" id="PTHR33362:SF3">
    <property type="entry name" value="SIALIC ACID TRAP TRANSPORTER PERMEASE PROTEIN SIAT"/>
    <property type="match status" value="1"/>
</dbReference>
<gene>
    <name evidence="9" type="ORF">SAMN05660652_00067</name>
</gene>
<feature type="transmembrane region" description="Helical" evidence="7">
    <location>
        <begin position="127"/>
        <end position="147"/>
    </location>
</feature>
<dbReference type="InterPro" id="IPR010656">
    <property type="entry name" value="DctM"/>
</dbReference>
<comment type="subunit">
    <text evidence="7">The complex comprises the extracytoplasmic solute receptor protein and the two transmembrane proteins.</text>
</comment>
<evidence type="ECO:0000313" key="10">
    <source>
        <dbReference type="Proteomes" id="UP000198607"/>
    </source>
</evidence>
<feature type="transmembrane region" description="Helical" evidence="7">
    <location>
        <begin position="210"/>
        <end position="231"/>
    </location>
</feature>
<feature type="domain" description="TRAP C4-dicarboxylate transport system permease DctM subunit" evidence="8">
    <location>
        <begin position="6"/>
        <end position="413"/>
    </location>
</feature>
<dbReference type="EMBL" id="FNCY01000001">
    <property type="protein sequence ID" value="SDG53838.1"/>
    <property type="molecule type" value="Genomic_DNA"/>
</dbReference>
<dbReference type="Pfam" id="PF06808">
    <property type="entry name" value="DctM"/>
    <property type="match status" value="1"/>
</dbReference>
<keyword evidence="3 7" id="KW-0997">Cell inner membrane</keyword>
<feature type="transmembrane region" description="Helical" evidence="7">
    <location>
        <begin position="47"/>
        <end position="66"/>
    </location>
</feature>
<feature type="transmembrane region" description="Helical" evidence="7">
    <location>
        <begin position="167"/>
        <end position="189"/>
    </location>
</feature>
<feature type="transmembrane region" description="Helical" evidence="7">
    <location>
        <begin position="311"/>
        <end position="344"/>
    </location>
</feature>